<accession>A0ABR2HF65</accession>
<organism evidence="1 2">
    <name type="scientific">Tritrichomonas musculus</name>
    <dbReference type="NCBI Taxonomy" id="1915356"/>
    <lineage>
        <taxon>Eukaryota</taxon>
        <taxon>Metamonada</taxon>
        <taxon>Parabasalia</taxon>
        <taxon>Tritrichomonadida</taxon>
        <taxon>Tritrichomonadidae</taxon>
        <taxon>Tritrichomonas</taxon>
    </lineage>
</organism>
<reference evidence="1 2" key="1">
    <citation type="submission" date="2024-04" db="EMBL/GenBank/DDBJ databases">
        <title>Tritrichomonas musculus Genome.</title>
        <authorList>
            <person name="Alves-Ferreira E."/>
            <person name="Grigg M."/>
            <person name="Lorenzi H."/>
            <person name="Galac M."/>
        </authorList>
    </citation>
    <scope>NUCLEOTIDE SEQUENCE [LARGE SCALE GENOMIC DNA]</scope>
    <source>
        <strain evidence="1 2">EAF2021</strain>
    </source>
</reference>
<protein>
    <submittedName>
        <fullName evidence="1">Uncharacterized protein</fullName>
    </submittedName>
</protein>
<dbReference type="Proteomes" id="UP001470230">
    <property type="component" value="Unassembled WGS sequence"/>
</dbReference>
<dbReference type="EMBL" id="JAPFFF010000029">
    <property type="protein sequence ID" value="KAK8846023.1"/>
    <property type="molecule type" value="Genomic_DNA"/>
</dbReference>
<gene>
    <name evidence="1" type="ORF">M9Y10_020024</name>
</gene>
<evidence type="ECO:0000313" key="2">
    <source>
        <dbReference type="Proteomes" id="UP001470230"/>
    </source>
</evidence>
<name>A0ABR2HF65_9EUKA</name>
<keyword evidence="2" id="KW-1185">Reference proteome</keyword>
<sequence>MEKVRGLLQDFIMNLDETGCHDFIDTQNKTVIAPESCMAQVVYYPVRRSCKRASAKIYISLSRIVCPLQITVPRVTIETLIYQYIWSQFFHIATTKSCFVTTKSFFYNG</sequence>
<evidence type="ECO:0000313" key="1">
    <source>
        <dbReference type="EMBL" id="KAK8846023.1"/>
    </source>
</evidence>
<proteinExistence type="predicted"/>
<comment type="caution">
    <text evidence="1">The sequence shown here is derived from an EMBL/GenBank/DDBJ whole genome shotgun (WGS) entry which is preliminary data.</text>
</comment>